<gene>
    <name evidence="3" type="ORF">D9615_004621</name>
</gene>
<reference evidence="3 4" key="1">
    <citation type="journal article" date="2020" name="ISME J.">
        <title>Uncovering the hidden diversity of litter-decomposition mechanisms in mushroom-forming fungi.</title>
        <authorList>
            <person name="Floudas D."/>
            <person name="Bentzer J."/>
            <person name="Ahren D."/>
            <person name="Johansson T."/>
            <person name="Persson P."/>
            <person name="Tunlid A."/>
        </authorList>
    </citation>
    <scope>NUCLEOTIDE SEQUENCE [LARGE SCALE GENOMIC DNA]</scope>
    <source>
        <strain evidence="3 4">CBS 661.87</strain>
    </source>
</reference>
<feature type="compositionally biased region" description="Basic and acidic residues" evidence="1">
    <location>
        <begin position="105"/>
        <end position="114"/>
    </location>
</feature>
<comment type="caution">
    <text evidence="3">The sequence shown here is derived from an EMBL/GenBank/DDBJ whole genome shotgun (WGS) entry which is preliminary data.</text>
</comment>
<dbReference type="EMBL" id="JAACJP010000013">
    <property type="protein sequence ID" value="KAF5380468.1"/>
    <property type="molecule type" value="Genomic_DNA"/>
</dbReference>
<protein>
    <submittedName>
        <fullName evidence="3">Uncharacterized protein</fullName>
    </submittedName>
</protein>
<keyword evidence="2" id="KW-1133">Transmembrane helix</keyword>
<evidence type="ECO:0000256" key="2">
    <source>
        <dbReference type="SAM" id="Phobius"/>
    </source>
</evidence>
<name>A0A8H5M4E2_9AGAR</name>
<keyword evidence="2" id="KW-0472">Membrane</keyword>
<sequence length="157" mass="17094">MPAVKASPQPTPSYPAFAASSVAPRQKLKTPLIAGSVCGGVMGIVWIMGFTIYFRKRYKRKQRKRKIGDGNAMQDQKRSKLPEENVVVPPDPAILLGHRLPGEQAFKDDNDSHQEANGGDYRQHANGTELSSPAHTLSNGALSAVKTLEEKTTSPKK</sequence>
<evidence type="ECO:0000313" key="4">
    <source>
        <dbReference type="Proteomes" id="UP000565441"/>
    </source>
</evidence>
<accession>A0A8H5M4E2</accession>
<dbReference type="OrthoDB" id="3184377at2759"/>
<keyword evidence="2" id="KW-0812">Transmembrane</keyword>
<feature type="region of interest" description="Disordered" evidence="1">
    <location>
        <begin position="60"/>
        <end position="87"/>
    </location>
</feature>
<feature type="transmembrane region" description="Helical" evidence="2">
    <location>
        <begin position="32"/>
        <end position="54"/>
    </location>
</feature>
<proteinExistence type="predicted"/>
<keyword evidence="4" id="KW-1185">Reference proteome</keyword>
<feature type="region of interest" description="Disordered" evidence="1">
    <location>
        <begin position="102"/>
        <end position="157"/>
    </location>
</feature>
<feature type="compositionally biased region" description="Polar residues" evidence="1">
    <location>
        <begin position="125"/>
        <end position="141"/>
    </location>
</feature>
<organism evidence="3 4">
    <name type="scientific">Tricholomella constricta</name>
    <dbReference type="NCBI Taxonomy" id="117010"/>
    <lineage>
        <taxon>Eukaryota</taxon>
        <taxon>Fungi</taxon>
        <taxon>Dikarya</taxon>
        <taxon>Basidiomycota</taxon>
        <taxon>Agaricomycotina</taxon>
        <taxon>Agaricomycetes</taxon>
        <taxon>Agaricomycetidae</taxon>
        <taxon>Agaricales</taxon>
        <taxon>Tricholomatineae</taxon>
        <taxon>Lyophyllaceae</taxon>
        <taxon>Tricholomella</taxon>
    </lineage>
</organism>
<evidence type="ECO:0000313" key="3">
    <source>
        <dbReference type="EMBL" id="KAF5380468.1"/>
    </source>
</evidence>
<feature type="compositionally biased region" description="Basic and acidic residues" evidence="1">
    <location>
        <begin position="147"/>
        <end position="157"/>
    </location>
</feature>
<dbReference type="AlphaFoldDB" id="A0A8H5M4E2"/>
<dbReference type="Proteomes" id="UP000565441">
    <property type="component" value="Unassembled WGS sequence"/>
</dbReference>
<evidence type="ECO:0000256" key="1">
    <source>
        <dbReference type="SAM" id="MobiDB-lite"/>
    </source>
</evidence>